<name>K9WU37_9NOST</name>
<dbReference type="AlphaFoldDB" id="K9WU37"/>
<dbReference type="STRING" id="56107.Cylst_0997"/>
<protein>
    <recommendedName>
        <fullName evidence="3">DUF1838 domain-containing protein</fullName>
    </recommendedName>
</protein>
<evidence type="ECO:0000313" key="1">
    <source>
        <dbReference type="EMBL" id="AFZ23319.1"/>
    </source>
</evidence>
<dbReference type="Pfam" id="PF08894">
    <property type="entry name" value="DUF1838"/>
    <property type="match status" value="1"/>
</dbReference>
<dbReference type="EMBL" id="CP003642">
    <property type="protein sequence ID" value="AFZ23319.1"/>
    <property type="molecule type" value="Genomic_DNA"/>
</dbReference>
<evidence type="ECO:0000313" key="2">
    <source>
        <dbReference type="Proteomes" id="UP000010475"/>
    </source>
</evidence>
<dbReference type="HOGENOM" id="CLU_072540_0_0_3"/>
<organism evidence="1 2">
    <name type="scientific">Cylindrospermum stagnale PCC 7417</name>
    <dbReference type="NCBI Taxonomy" id="56107"/>
    <lineage>
        <taxon>Bacteria</taxon>
        <taxon>Bacillati</taxon>
        <taxon>Cyanobacteriota</taxon>
        <taxon>Cyanophyceae</taxon>
        <taxon>Nostocales</taxon>
        <taxon>Nostocaceae</taxon>
        <taxon>Cylindrospermum</taxon>
    </lineage>
</organism>
<dbReference type="RefSeq" id="WP_015206575.1">
    <property type="nucleotide sequence ID" value="NC_019757.1"/>
</dbReference>
<evidence type="ECO:0008006" key="3">
    <source>
        <dbReference type="Google" id="ProtNLM"/>
    </source>
</evidence>
<gene>
    <name evidence="1" type="ORF">Cylst_0997</name>
</gene>
<accession>K9WU37</accession>
<reference evidence="1 2" key="1">
    <citation type="submission" date="2012-06" db="EMBL/GenBank/DDBJ databases">
        <title>Finished chromosome of genome of Cylindrospermum stagnale PCC 7417.</title>
        <authorList>
            <consortium name="US DOE Joint Genome Institute"/>
            <person name="Gugger M."/>
            <person name="Coursin T."/>
            <person name="Rippka R."/>
            <person name="Tandeau De Marsac N."/>
            <person name="Huntemann M."/>
            <person name="Wei C.-L."/>
            <person name="Han J."/>
            <person name="Detter J.C."/>
            <person name="Han C."/>
            <person name="Tapia R."/>
            <person name="Chen A."/>
            <person name="Kyrpides N."/>
            <person name="Mavromatis K."/>
            <person name="Markowitz V."/>
            <person name="Szeto E."/>
            <person name="Ivanova N."/>
            <person name="Pagani I."/>
            <person name="Pati A."/>
            <person name="Goodwin L."/>
            <person name="Nordberg H.P."/>
            <person name="Cantor M.N."/>
            <person name="Hua S.X."/>
            <person name="Woyke T."/>
            <person name="Kerfeld C.A."/>
        </authorList>
    </citation>
    <scope>NUCLEOTIDE SEQUENCE [LARGE SCALE GENOMIC DNA]</scope>
    <source>
        <strain evidence="1 2">PCC 7417</strain>
    </source>
</reference>
<proteinExistence type="predicted"/>
<dbReference type="OrthoDB" id="1490196at2"/>
<sequence>MAAEIQEVDAQQWVKTRSSLDSTESSFLIWSGKIYSFIPGEKRQLLFKIVGMSVSRCIATAEGSWDFTSRELTYYLNPQTDEVLRKWENPWTGETVTVMHVANNPVQGHFKGKFPAQVDGENTTFVFDIFPTYPNPLAEDEKFAEYCPSPIYQAAELFKITVPTADLVNPDIPSVTQLRLSWDRIGQWLPWMKMSDAAGTLRSAVGDRPGYLIYSASGSKVGGLAELPPLLQAEINTRLPLYKQAPKVFLDGEDMTSWLYFQKHFPAYLAGDIFPLPAPEES</sequence>
<dbReference type="PATRIC" id="fig|56107.3.peg.1129"/>
<dbReference type="KEGG" id="csg:Cylst_0997"/>
<dbReference type="InterPro" id="IPR014990">
    <property type="entry name" value="DUF1838"/>
</dbReference>
<dbReference type="Proteomes" id="UP000010475">
    <property type="component" value="Chromosome"/>
</dbReference>
<keyword evidence="2" id="KW-1185">Reference proteome</keyword>
<dbReference type="eggNOG" id="ENOG502Z8YY">
    <property type="taxonomic scope" value="Bacteria"/>
</dbReference>